<evidence type="ECO:0000256" key="3">
    <source>
        <dbReference type="ARBA" id="ARBA00022692"/>
    </source>
</evidence>
<evidence type="ECO:0000313" key="8">
    <source>
        <dbReference type="Proteomes" id="UP000031549"/>
    </source>
</evidence>
<keyword evidence="3 6" id="KW-0812">Transmembrane</keyword>
<gene>
    <name evidence="7" type="ORF">PI95_029265</name>
</gene>
<evidence type="ECO:0000256" key="4">
    <source>
        <dbReference type="ARBA" id="ARBA00022989"/>
    </source>
</evidence>
<organism evidence="7 8">
    <name type="scientific">Hassallia byssoidea VB512170</name>
    <dbReference type="NCBI Taxonomy" id="1304833"/>
    <lineage>
        <taxon>Bacteria</taxon>
        <taxon>Bacillati</taxon>
        <taxon>Cyanobacteriota</taxon>
        <taxon>Cyanophyceae</taxon>
        <taxon>Nostocales</taxon>
        <taxon>Tolypothrichaceae</taxon>
        <taxon>Hassallia</taxon>
    </lineage>
</organism>
<name>A0A846HII5_9CYAN</name>
<comment type="caution">
    <text evidence="7">The sequence shown here is derived from an EMBL/GenBank/DDBJ whole genome shotgun (WGS) entry which is preliminary data.</text>
</comment>
<dbReference type="PANTHER" id="PTHR30250:SF26">
    <property type="entry name" value="PSMA PROTEIN"/>
    <property type="match status" value="1"/>
</dbReference>
<dbReference type="EMBL" id="JTCM02000114">
    <property type="protein sequence ID" value="NEU76494.1"/>
    <property type="molecule type" value="Genomic_DNA"/>
</dbReference>
<feature type="transmembrane region" description="Helical" evidence="6">
    <location>
        <begin position="460"/>
        <end position="478"/>
    </location>
</feature>
<dbReference type="Pfam" id="PF01943">
    <property type="entry name" value="Polysacc_synt"/>
    <property type="match status" value="1"/>
</dbReference>
<keyword evidence="5 6" id="KW-0472">Membrane</keyword>
<evidence type="ECO:0000256" key="6">
    <source>
        <dbReference type="SAM" id="Phobius"/>
    </source>
</evidence>
<feature type="transmembrane region" description="Helical" evidence="6">
    <location>
        <begin position="43"/>
        <end position="67"/>
    </location>
</feature>
<feature type="transmembrane region" description="Helical" evidence="6">
    <location>
        <begin position="403"/>
        <end position="423"/>
    </location>
</feature>
<dbReference type="PANTHER" id="PTHR30250">
    <property type="entry name" value="PST FAMILY PREDICTED COLANIC ACID TRANSPORTER"/>
    <property type="match status" value="1"/>
</dbReference>
<dbReference type="InterPro" id="IPR002797">
    <property type="entry name" value="Polysacc_synth"/>
</dbReference>
<feature type="transmembrane region" description="Helical" evidence="6">
    <location>
        <begin position="188"/>
        <end position="207"/>
    </location>
</feature>
<feature type="transmembrane region" description="Helical" evidence="6">
    <location>
        <begin position="311"/>
        <end position="334"/>
    </location>
</feature>
<protein>
    <submittedName>
        <fullName evidence="7">Oligosaccharide flippase family protein</fullName>
    </submittedName>
</protein>
<dbReference type="Proteomes" id="UP000031549">
    <property type="component" value="Unassembled WGS sequence"/>
</dbReference>
<sequence>MKNSLLKNGFYNTVGGVVRIGLAVLTIPILIRMLGIEEYGLWTLAYAVVQVVNLAEAGLSVATTVFVSQDIVKEDANDLSNSLSETLTVTFGGMLIFATIAAISLLFGAELIVSFFPKLGQVQQLTIQHALQIGGLVVWARLLQRVLIGVEQAYQRYDLANLFNTIESLLLSFGMLIVTWLGGRTIALMQWQAVAAIAILLGHIWVFRTLTHNMKLHVNWNQKRGLAIARYSLMTWLTSLGGMIFARGDRLIVGALLGSKVLGVYATITDLTTVISRLSDLPVQPLLPALSKIITILDKDKTKLQQQIKQAVEINTLIALGLGTVFFTLAPFLMHVMLGDVVKSEYILAFRIMIIIETLHSLYAVGYYVLFSVNAVVENLAIHLFSSLLSIVLIYLFSNRFGLIGAILGNAGFLCVLSAIVWGMKYLNINPNTWLRWYSLPFFSFIAFAIGGFLVKDSFEFIFCLCIVQFIMLIKWFINSQAFDYKRLNKLLFSKNKKY</sequence>
<accession>A0A846HII5</accession>
<keyword evidence="2" id="KW-1003">Cell membrane</keyword>
<dbReference type="RefSeq" id="WP_039741176.1">
    <property type="nucleotide sequence ID" value="NZ_JTCM02000114.1"/>
</dbReference>
<keyword evidence="4 6" id="KW-1133">Transmembrane helix</keyword>
<feature type="transmembrane region" description="Helical" evidence="6">
    <location>
        <begin position="435"/>
        <end position="454"/>
    </location>
</feature>
<evidence type="ECO:0000256" key="5">
    <source>
        <dbReference type="ARBA" id="ARBA00023136"/>
    </source>
</evidence>
<dbReference type="InterPro" id="IPR050833">
    <property type="entry name" value="Poly_Biosynth_Transport"/>
</dbReference>
<feature type="transmembrane region" description="Helical" evidence="6">
    <location>
        <begin position="251"/>
        <end position="268"/>
    </location>
</feature>
<feature type="transmembrane region" description="Helical" evidence="6">
    <location>
        <begin position="9"/>
        <end position="31"/>
    </location>
</feature>
<feature type="transmembrane region" description="Helical" evidence="6">
    <location>
        <begin position="162"/>
        <end position="182"/>
    </location>
</feature>
<evidence type="ECO:0000256" key="1">
    <source>
        <dbReference type="ARBA" id="ARBA00004651"/>
    </source>
</evidence>
<proteinExistence type="predicted"/>
<feature type="transmembrane region" description="Helical" evidence="6">
    <location>
        <begin position="380"/>
        <end position="397"/>
    </location>
</feature>
<dbReference type="GO" id="GO:0005886">
    <property type="term" value="C:plasma membrane"/>
    <property type="evidence" value="ECO:0007669"/>
    <property type="project" value="UniProtKB-SubCell"/>
</dbReference>
<feature type="transmembrane region" description="Helical" evidence="6">
    <location>
        <begin position="228"/>
        <end position="245"/>
    </location>
</feature>
<feature type="transmembrane region" description="Helical" evidence="6">
    <location>
        <begin position="87"/>
        <end position="109"/>
    </location>
</feature>
<keyword evidence="8" id="KW-1185">Reference proteome</keyword>
<evidence type="ECO:0000256" key="2">
    <source>
        <dbReference type="ARBA" id="ARBA00022475"/>
    </source>
</evidence>
<comment type="subcellular location">
    <subcellularLocation>
        <location evidence="1">Cell membrane</location>
        <topology evidence="1">Multi-pass membrane protein</topology>
    </subcellularLocation>
</comment>
<feature type="transmembrane region" description="Helical" evidence="6">
    <location>
        <begin position="129"/>
        <end position="150"/>
    </location>
</feature>
<evidence type="ECO:0000313" key="7">
    <source>
        <dbReference type="EMBL" id="NEU76494.1"/>
    </source>
</evidence>
<feature type="transmembrane region" description="Helical" evidence="6">
    <location>
        <begin position="346"/>
        <end position="368"/>
    </location>
</feature>
<dbReference type="AlphaFoldDB" id="A0A846HII5"/>
<reference evidence="7 8" key="1">
    <citation type="journal article" date="2015" name="Genome Announc.">
        <title>Draft Genome Sequence of Cyanobacterium Hassallia byssoidea Strain VB512170, Isolated from Monuments in India.</title>
        <authorList>
            <person name="Singh D."/>
            <person name="Chandrababunaidu M.M."/>
            <person name="Panda A."/>
            <person name="Sen D."/>
            <person name="Bhattacharyya S."/>
            <person name="Adhikary S.P."/>
            <person name="Tripathy S."/>
        </authorList>
    </citation>
    <scope>NUCLEOTIDE SEQUENCE [LARGE SCALE GENOMIC DNA]</scope>
    <source>
        <strain evidence="7 8">VB512170</strain>
    </source>
</reference>